<dbReference type="EMBL" id="KK121460">
    <property type="protein sequence ID" value="KFM80504.1"/>
    <property type="molecule type" value="Genomic_DNA"/>
</dbReference>
<reference evidence="2 3" key="1">
    <citation type="submission" date="2013-11" db="EMBL/GenBank/DDBJ databases">
        <title>Genome sequencing of Stegodyphus mimosarum.</title>
        <authorList>
            <person name="Bechsgaard J."/>
        </authorList>
    </citation>
    <scope>NUCLEOTIDE SEQUENCE [LARGE SCALE GENOMIC DNA]</scope>
</reference>
<organism evidence="2 3">
    <name type="scientific">Stegodyphus mimosarum</name>
    <name type="common">African social velvet spider</name>
    <dbReference type="NCBI Taxonomy" id="407821"/>
    <lineage>
        <taxon>Eukaryota</taxon>
        <taxon>Metazoa</taxon>
        <taxon>Ecdysozoa</taxon>
        <taxon>Arthropoda</taxon>
        <taxon>Chelicerata</taxon>
        <taxon>Arachnida</taxon>
        <taxon>Araneae</taxon>
        <taxon>Araneomorphae</taxon>
        <taxon>Entelegynae</taxon>
        <taxon>Eresoidea</taxon>
        <taxon>Eresidae</taxon>
        <taxon>Stegodyphus</taxon>
    </lineage>
</organism>
<evidence type="ECO:0008006" key="4">
    <source>
        <dbReference type="Google" id="ProtNLM"/>
    </source>
</evidence>
<feature type="compositionally biased region" description="Polar residues" evidence="1">
    <location>
        <begin position="154"/>
        <end position="173"/>
    </location>
</feature>
<name>A0A087UT15_STEMI</name>
<keyword evidence="3" id="KW-1185">Reference proteome</keyword>
<dbReference type="Proteomes" id="UP000054359">
    <property type="component" value="Unassembled WGS sequence"/>
</dbReference>
<feature type="region of interest" description="Disordered" evidence="1">
    <location>
        <begin position="266"/>
        <end position="337"/>
    </location>
</feature>
<evidence type="ECO:0000313" key="2">
    <source>
        <dbReference type="EMBL" id="KFM80504.1"/>
    </source>
</evidence>
<protein>
    <recommendedName>
        <fullName evidence="4">Ankyrin repeat domain-containing protein 12</fullName>
    </recommendedName>
</protein>
<feature type="compositionally biased region" description="Basic and acidic residues" evidence="1">
    <location>
        <begin position="206"/>
        <end position="223"/>
    </location>
</feature>
<proteinExistence type="predicted"/>
<sequence length="477" mass="54993">MTPLDAALHRGNRGCAKYLNLHGALPASKLLEKREYNRFTETHLSETLELSPNTRQRLLRDTSAQTEPQLRDVDIQAGVEQRTVGAVADLTRSQTPIHAKTSCTSTSIRCAGEDGSGKPIIAKVYVHTKRSKIRRLTRKPTAYRRDYQGEKLCTRQQQRLDSNAQNMENGSSNDKNDTETPRETDLEKDVPSRKTSQPTLYEELEETAKEDVPQLSSEEKEFIPETSEQNGYTKTHQCSCYSKHEVGTDTCDCDCHASEDRLKQLSVEQNRSSLRAKDYDTENHSPLSSIRSFESTIKDSGFSDDVDRGHREEMSSSDDDRGRHSDSETRTGKRKRRHIARYVVSSGAAETIRLEDEEDEAHKTIIKPRSSSLPHLRKKDDRFEACPRLLNRPTITKEVQKSLKKYQMERRLFYELQELKRKQITTTSYEEKEMVTKMVERFRNYVLSPPLSDYQGPLTFRSFEKYLYGNHFCILNY</sequence>
<evidence type="ECO:0000313" key="3">
    <source>
        <dbReference type="Proteomes" id="UP000054359"/>
    </source>
</evidence>
<accession>A0A087UT15</accession>
<dbReference type="OrthoDB" id="10258888at2759"/>
<gene>
    <name evidence="2" type="ORF">X975_16748</name>
</gene>
<dbReference type="AlphaFoldDB" id="A0A087UT15"/>
<feature type="non-terminal residue" evidence="2">
    <location>
        <position position="477"/>
    </location>
</feature>
<feature type="compositionally biased region" description="Basic residues" evidence="1">
    <location>
        <begin position="132"/>
        <end position="142"/>
    </location>
</feature>
<feature type="compositionally biased region" description="Polar residues" evidence="1">
    <location>
        <begin position="284"/>
        <end position="295"/>
    </location>
</feature>
<feature type="compositionally biased region" description="Basic and acidic residues" evidence="1">
    <location>
        <begin position="143"/>
        <end position="153"/>
    </location>
</feature>
<feature type="region of interest" description="Disordered" evidence="1">
    <location>
        <begin position="132"/>
        <end position="229"/>
    </location>
</feature>
<feature type="compositionally biased region" description="Basic and acidic residues" evidence="1">
    <location>
        <begin position="174"/>
        <end position="192"/>
    </location>
</feature>
<feature type="compositionally biased region" description="Basic and acidic residues" evidence="1">
    <location>
        <begin position="305"/>
        <end position="331"/>
    </location>
</feature>
<evidence type="ECO:0000256" key="1">
    <source>
        <dbReference type="SAM" id="MobiDB-lite"/>
    </source>
</evidence>